<dbReference type="Proteomes" id="UP000051913">
    <property type="component" value="Unassembled WGS sequence"/>
</dbReference>
<comment type="caution">
    <text evidence="1">The sequence shown here is derived from an EMBL/GenBank/DDBJ whole genome shotgun (WGS) entry which is preliminary data.</text>
</comment>
<dbReference type="AlphaFoldDB" id="A0A0R3LG38"/>
<reference evidence="1 2" key="1">
    <citation type="submission" date="2014-03" db="EMBL/GenBank/DDBJ databases">
        <title>Bradyrhizobium valentinum sp. nov., isolated from effective nodules of Lupinus mariae-josephae, a lupine endemic of basic-lime soils in Eastern Spain.</title>
        <authorList>
            <person name="Duran D."/>
            <person name="Rey L."/>
            <person name="Navarro A."/>
            <person name="Busquets A."/>
            <person name="Imperial J."/>
            <person name="Ruiz-Argueso T."/>
        </authorList>
    </citation>
    <scope>NUCLEOTIDE SEQUENCE [LARGE SCALE GENOMIC DNA]</scope>
    <source>
        <strain evidence="1 2">LmjM3</strain>
    </source>
</reference>
<evidence type="ECO:0000313" key="2">
    <source>
        <dbReference type="Proteomes" id="UP000051913"/>
    </source>
</evidence>
<proteinExistence type="predicted"/>
<protein>
    <submittedName>
        <fullName evidence="1">Uncharacterized protein</fullName>
    </submittedName>
</protein>
<name>A0A0R3LG38_9BRAD</name>
<sequence>MRSTVNRSNPRLLEQWADISARRFARSHAKRGVRMRRALRRVNGYLKAMIEAIADSKVRRMRHDLELRGIRFDPPGNNWVVRHSASMERPSIGHAVGRAG</sequence>
<keyword evidence="2" id="KW-1185">Reference proteome</keyword>
<gene>
    <name evidence="1" type="ORF">CP49_01505</name>
</gene>
<organism evidence="1 2">
    <name type="scientific">Bradyrhizobium valentinum</name>
    <dbReference type="NCBI Taxonomy" id="1518501"/>
    <lineage>
        <taxon>Bacteria</taxon>
        <taxon>Pseudomonadati</taxon>
        <taxon>Pseudomonadota</taxon>
        <taxon>Alphaproteobacteria</taxon>
        <taxon>Hyphomicrobiales</taxon>
        <taxon>Nitrobacteraceae</taxon>
        <taxon>Bradyrhizobium</taxon>
    </lineage>
</organism>
<accession>A0A0R3LG38</accession>
<evidence type="ECO:0000313" key="1">
    <source>
        <dbReference type="EMBL" id="KRR06809.1"/>
    </source>
</evidence>
<dbReference type="EMBL" id="LLXX01000101">
    <property type="protein sequence ID" value="KRR06809.1"/>
    <property type="molecule type" value="Genomic_DNA"/>
</dbReference>